<comment type="similarity">
    <text evidence="1">Belongs to the AAA ATPase family. BCS1 subfamily.</text>
</comment>
<dbReference type="InterPro" id="IPR003959">
    <property type="entry name" value="ATPase_AAA_core"/>
</dbReference>
<dbReference type="InterPro" id="IPR027417">
    <property type="entry name" value="P-loop_NTPase"/>
</dbReference>
<dbReference type="InterPro" id="IPR050747">
    <property type="entry name" value="Mitochondrial_chaperone_BCS1"/>
</dbReference>
<accession>A0A816FPU2</accession>
<evidence type="ECO:0000313" key="5">
    <source>
        <dbReference type="EMBL" id="CAF1664297.1"/>
    </source>
</evidence>
<evidence type="ECO:0000259" key="3">
    <source>
        <dbReference type="SMART" id="SM00382"/>
    </source>
</evidence>
<feature type="domain" description="AAA+ ATPase" evidence="3">
    <location>
        <begin position="2"/>
        <end position="184"/>
    </location>
</feature>
<gene>
    <name evidence="4" type="ORF">BJG266_LOCUS46844</name>
    <name evidence="5" type="ORF">QVE165_LOCUS63882</name>
</gene>
<keyword evidence="2" id="KW-0547">Nucleotide-binding</keyword>
<dbReference type="EMBL" id="CAJNOI010005105">
    <property type="protein sequence ID" value="CAF1559544.1"/>
    <property type="molecule type" value="Genomic_DNA"/>
</dbReference>
<dbReference type="SMART" id="SM00382">
    <property type="entry name" value="AAA"/>
    <property type="match status" value="1"/>
</dbReference>
<keyword evidence="6" id="KW-1185">Reference proteome</keyword>
<dbReference type="AlphaFoldDB" id="A0A816FPU2"/>
<dbReference type="Pfam" id="PF00004">
    <property type="entry name" value="AAA"/>
    <property type="match status" value="1"/>
</dbReference>
<dbReference type="Proteomes" id="UP000663832">
    <property type="component" value="Unassembled WGS sequence"/>
</dbReference>
<proteinExistence type="inferred from homology"/>
<dbReference type="PANTHER" id="PTHR23070">
    <property type="entry name" value="BCS1 AAA-TYPE ATPASE"/>
    <property type="match status" value="1"/>
</dbReference>
<dbReference type="Gene3D" id="3.40.50.300">
    <property type="entry name" value="P-loop containing nucleotide triphosphate hydrolases"/>
    <property type="match status" value="1"/>
</dbReference>
<dbReference type="OrthoDB" id="10052194at2759"/>
<evidence type="ECO:0000256" key="1">
    <source>
        <dbReference type="ARBA" id="ARBA00007448"/>
    </source>
</evidence>
<dbReference type="InterPro" id="IPR003593">
    <property type="entry name" value="AAA+_ATPase"/>
</dbReference>
<dbReference type="GO" id="GO:0005524">
    <property type="term" value="F:ATP binding"/>
    <property type="evidence" value="ECO:0007669"/>
    <property type="project" value="UniProtKB-KW"/>
</dbReference>
<dbReference type="EMBL" id="CAJNOM010005509">
    <property type="protein sequence ID" value="CAF1664297.1"/>
    <property type="molecule type" value="Genomic_DNA"/>
</dbReference>
<dbReference type="GO" id="GO:0016887">
    <property type="term" value="F:ATP hydrolysis activity"/>
    <property type="evidence" value="ECO:0007669"/>
    <property type="project" value="InterPro"/>
</dbReference>
<dbReference type="InterPro" id="IPR003960">
    <property type="entry name" value="ATPase_AAA_CS"/>
</dbReference>
<reference evidence="5" key="1">
    <citation type="submission" date="2021-02" db="EMBL/GenBank/DDBJ databases">
        <authorList>
            <person name="Nowell W R."/>
        </authorList>
    </citation>
    <scope>NUCLEOTIDE SEQUENCE</scope>
</reference>
<protein>
    <recommendedName>
        <fullName evidence="3">AAA+ ATPase domain-containing protein</fullName>
    </recommendedName>
</protein>
<keyword evidence="2" id="KW-0067">ATP-binding</keyword>
<evidence type="ECO:0000313" key="4">
    <source>
        <dbReference type="EMBL" id="CAF1559544.1"/>
    </source>
</evidence>
<dbReference type="PROSITE" id="PS00674">
    <property type="entry name" value="AAA"/>
    <property type="match status" value="1"/>
</dbReference>
<name>A0A816FPU2_9BILA</name>
<evidence type="ECO:0000256" key="2">
    <source>
        <dbReference type="RuleBase" id="RU003651"/>
    </source>
</evidence>
<dbReference type="Proteomes" id="UP000663877">
    <property type="component" value="Unassembled WGS sequence"/>
</dbReference>
<dbReference type="SUPFAM" id="SSF52540">
    <property type="entry name" value="P-loop containing nucleoside triphosphate hydrolases"/>
    <property type="match status" value="1"/>
</dbReference>
<evidence type="ECO:0000313" key="6">
    <source>
        <dbReference type="Proteomes" id="UP000663832"/>
    </source>
</evidence>
<organism evidence="5 6">
    <name type="scientific">Adineta steineri</name>
    <dbReference type="NCBI Taxonomy" id="433720"/>
    <lineage>
        <taxon>Eukaryota</taxon>
        <taxon>Metazoa</taxon>
        <taxon>Spiralia</taxon>
        <taxon>Gnathifera</taxon>
        <taxon>Rotifera</taxon>
        <taxon>Eurotatoria</taxon>
        <taxon>Bdelloidea</taxon>
        <taxon>Adinetida</taxon>
        <taxon>Adinetidae</taxon>
        <taxon>Adineta</taxon>
    </lineage>
</organism>
<comment type="caution">
    <text evidence="5">The sequence shown here is derived from an EMBL/GenBank/DDBJ whole genome shotgun (WGS) entry which is preliminary data.</text>
</comment>
<sequence length="252" mass="28523">MGLMFYGEPGCGKTSTIKAIAAYTGRHLVEIPLSRIRTCDELKRAFYLNSYDTIDLNFSDKIIVFEDIDCMSNVIKPRSTTSSSSSSDSITSDADNLIIRLQQEDLDKREKKLSKQSLRNLIVSDSYSIVQDPLTLSFLLNLIDGIIEQPSRILIMTTNHPDQIDPALIRPGRIDFKQEFKRCSKPIIKDMIEHFFEKECDVDVTQLHDYIYSPADVVSACMSATDGQSTVELLMVQQSRNINVKIEQKIVS</sequence>